<feature type="region of interest" description="Disordered" evidence="2">
    <location>
        <begin position="748"/>
        <end position="771"/>
    </location>
</feature>
<dbReference type="EMBL" id="JAPFFF010000003">
    <property type="protein sequence ID" value="KAK8893110.1"/>
    <property type="molecule type" value="Genomic_DNA"/>
</dbReference>
<feature type="coiled-coil region" evidence="1">
    <location>
        <begin position="129"/>
        <end position="209"/>
    </location>
</feature>
<reference evidence="3 4" key="1">
    <citation type="submission" date="2024-04" db="EMBL/GenBank/DDBJ databases">
        <title>Tritrichomonas musculus Genome.</title>
        <authorList>
            <person name="Alves-Ferreira E."/>
            <person name="Grigg M."/>
            <person name="Lorenzi H."/>
            <person name="Galac M."/>
        </authorList>
    </citation>
    <scope>NUCLEOTIDE SEQUENCE [LARGE SCALE GENOMIC DNA]</scope>
    <source>
        <strain evidence="3 4">EAF2021</strain>
    </source>
</reference>
<evidence type="ECO:0000256" key="2">
    <source>
        <dbReference type="SAM" id="MobiDB-lite"/>
    </source>
</evidence>
<protein>
    <recommendedName>
        <fullName evidence="5">GRIP domain-containing protein</fullName>
    </recommendedName>
</protein>
<feature type="coiled-coil region" evidence="1">
    <location>
        <begin position="238"/>
        <end position="322"/>
    </location>
</feature>
<gene>
    <name evidence="3" type="ORF">M9Y10_021525</name>
</gene>
<evidence type="ECO:0008006" key="5">
    <source>
        <dbReference type="Google" id="ProtNLM"/>
    </source>
</evidence>
<dbReference type="Proteomes" id="UP001470230">
    <property type="component" value="Unassembled WGS sequence"/>
</dbReference>
<accession>A0ABR2KPS1</accession>
<dbReference type="Gene3D" id="1.10.287.1490">
    <property type="match status" value="1"/>
</dbReference>
<organism evidence="3 4">
    <name type="scientific">Tritrichomonas musculus</name>
    <dbReference type="NCBI Taxonomy" id="1915356"/>
    <lineage>
        <taxon>Eukaryota</taxon>
        <taxon>Metamonada</taxon>
        <taxon>Parabasalia</taxon>
        <taxon>Tritrichomonadida</taxon>
        <taxon>Tritrichomonadidae</taxon>
        <taxon>Tritrichomonas</taxon>
    </lineage>
</organism>
<comment type="caution">
    <text evidence="3">The sequence shown here is derived from an EMBL/GenBank/DDBJ whole genome shotgun (WGS) entry which is preliminary data.</text>
</comment>
<proteinExistence type="predicted"/>
<evidence type="ECO:0000313" key="3">
    <source>
        <dbReference type="EMBL" id="KAK8893110.1"/>
    </source>
</evidence>
<keyword evidence="4" id="KW-1185">Reference proteome</keyword>
<feature type="coiled-coil region" evidence="1">
    <location>
        <begin position="889"/>
        <end position="916"/>
    </location>
</feature>
<name>A0ABR2KPS1_9EUKA</name>
<sequence>MLFSSPSEEEEILLSDSDDYTSTIDQNLVNLMVQAVKSREKMPPQLTDFAKQNSNLMSVARKLHQIFSVQGFVTYSYETRQDLELLIRSFISDVIDSINQPNNEGEENDLENETNNYSSSQVKRIHDELYESQKELESIKTKLKSAEKSRDDLKNENARLKKEFNELNEENSSSLQKLKNQIKENEDVISDLKNQNDDLKDQVRTALDKTKIQEYADQRNQAQLKEQSSTITNLNSSILKMKDKLSIKSEKVEELETQVREMTVKIQNLEDDNAKLAVYLNSAKAKINESKKIISKFNSGQLSSLQQENEKLRRSFTAITKQFESQSQELINLRKSLMSATELLHRQLDVVSQYDRTCETLSDAKQNSYEINIQYNQLKSQFIQQGDRLAELEKLMKNIMGLTNCETQEDVPMQILKMKDFGCLENQRLINAFENQIRFMSNLVNSDILYSRANMSLNEDNTFAEKLKIEMIRLKKFIEDNTVNRGSEGISEEDEEEFNIDTANREDFLLLSTQVMRNEILRKYSERLKKDSETLKETAEAVEFNYETESDLASLPDYLRNQNKQLQEFLEQASENMKTDLNTENPYESILDYIELANSIFDEIKTTLNFDGNIVEIPQRVETLAHYSTLPTRSNLNLEGNKEEEETIENINNSSNFRNYIPRGSSNPKERGVTFDGDVSEIQFKEQISTMKSDFDAERDKMKEAYDAQKKKLTESQNNVKKLTSDKKKLIEKIQELSASLNEYENRENQNNKEMAKIKSDNKELESQMSDLRAKNSDLYEEMEKKMKNADQRIENLLKQENEQHQNELKNIQQRFNMMTERQNEAVEKKNQKIKTLKNRLNEVITSYESAFKKQKETIRQLREKTDQCVNKTEEVVAEKDESHLANTVSILESQKGQLEAKVAQLNAQIKEVQSNRDTFWKVQIAMVENSTKETVDREVSNVLKKISSHAKCDPTVEAIINALEKREKRDFSQILSKSINNPENRSAMKQLDEWEKWSRQLFANVNHGEVFTHNSRELRFILGEMVLSSISHRQLISRLESLRQQKIIFILGKTCPRTSDDEPPEIRSLLIFASFLVRVKRLSGQLEPNLLQTKMI</sequence>
<feature type="region of interest" description="Disordered" evidence="2">
    <location>
        <begin position="99"/>
        <end position="118"/>
    </location>
</feature>
<evidence type="ECO:0000313" key="4">
    <source>
        <dbReference type="Proteomes" id="UP001470230"/>
    </source>
</evidence>
<evidence type="ECO:0000256" key="1">
    <source>
        <dbReference type="SAM" id="Coils"/>
    </source>
</evidence>
<keyword evidence="1" id="KW-0175">Coiled coil</keyword>